<dbReference type="AlphaFoldDB" id="A0A9P6JJB6"/>
<proteinExistence type="predicted"/>
<protein>
    <submittedName>
        <fullName evidence="1">Uncharacterized protein</fullName>
    </submittedName>
</protein>
<comment type="caution">
    <text evidence="1">The sequence shown here is derived from an EMBL/GenBank/DDBJ whole genome shotgun (WGS) entry which is preliminary data.</text>
</comment>
<sequence length="79" mass="8707">MIRWFNGGLANSYVLPALLEVVDCIHMQLAHCKTGTTEPEIAAGDSYRVSTCLLNELPLFITATFQIFAALFSVQNGSW</sequence>
<gene>
    <name evidence="1" type="ORF">CPB83DRAFT_864015</name>
</gene>
<name>A0A9P6JJB6_9AGAR</name>
<organism evidence="1 2">
    <name type="scientific">Crepidotus variabilis</name>
    <dbReference type="NCBI Taxonomy" id="179855"/>
    <lineage>
        <taxon>Eukaryota</taxon>
        <taxon>Fungi</taxon>
        <taxon>Dikarya</taxon>
        <taxon>Basidiomycota</taxon>
        <taxon>Agaricomycotina</taxon>
        <taxon>Agaricomycetes</taxon>
        <taxon>Agaricomycetidae</taxon>
        <taxon>Agaricales</taxon>
        <taxon>Agaricineae</taxon>
        <taxon>Crepidotaceae</taxon>
        <taxon>Crepidotus</taxon>
    </lineage>
</organism>
<dbReference type="EMBL" id="MU157936">
    <property type="protein sequence ID" value="KAF9522724.1"/>
    <property type="molecule type" value="Genomic_DNA"/>
</dbReference>
<reference evidence="1" key="1">
    <citation type="submission" date="2020-11" db="EMBL/GenBank/DDBJ databases">
        <authorList>
            <consortium name="DOE Joint Genome Institute"/>
            <person name="Ahrendt S."/>
            <person name="Riley R."/>
            <person name="Andreopoulos W."/>
            <person name="Labutti K."/>
            <person name="Pangilinan J."/>
            <person name="Ruiz-Duenas F.J."/>
            <person name="Barrasa J.M."/>
            <person name="Sanchez-Garcia M."/>
            <person name="Camarero S."/>
            <person name="Miyauchi S."/>
            <person name="Serrano A."/>
            <person name="Linde D."/>
            <person name="Babiker R."/>
            <person name="Drula E."/>
            <person name="Ayuso-Fernandez I."/>
            <person name="Pacheco R."/>
            <person name="Padilla G."/>
            <person name="Ferreira P."/>
            <person name="Barriuso J."/>
            <person name="Kellner H."/>
            <person name="Castanera R."/>
            <person name="Alfaro M."/>
            <person name="Ramirez L."/>
            <person name="Pisabarro A.G."/>
            <person name="Kuo A."/>
            <person name="Tritt A."/>
            <person name="Lipzen A."/>
            <person name="He G."/>
            <person name="Yan M."/>
            <person name="Ng V."/>
            <person name="Cullen D."/>
            <person name="Martin F."/>
            <person name="Rosso M.-N."/>
            <person name="Henrissat B."/>
            <person name="Hibbett D."/>
            <person name="Martinez A.T."/>
            <person name="Grigoriev I.V."/>
        </authorList>
    </citation>
    <scope>NUCLEOTIDE SEQUENCE</scope>
    <source>
        <strain evidence="1">CBS 506.95</strain>
    </source>
</reference>
<evidence type="ECO:0000313" key="1">
    <source>
        <dbReference type="EMBL" id="KAF9522724.1"/>
    </source>
</evidence>
<accession>A0A9P6JJB6</accession>
<keyword evidence="2" id="KW-1185">Reference proteome</keyword>
<dbReference type="Proteomes" id="UP000807306">
    <property type="component" value="Unassembled WGS sequence"/>
</dbReference>
<evidence type="ECO:0000313" key="2">
    <source>
        <dbReference type="Proteomes" id="UP000807306"/>
    </source>
</evidence>